<dbReference type="AlphaFoldDB" id="A0A545UNX8"/>
<gene>
    <name evidence="2" type="ORF">IF1G_10053</name>
</gene>
<evidence type="ECO:0000313" key="3">
    <source>
        <dbReference type="Proteomes" id="UP000315783"/>
    </source>
</evidence>
<reference evidence="2 3" key="1">
    <citation type="journal article" date="2019" name="Appl. Microbiol. Biotechnol.">
        <title>Genome sequence of Isaria javanica and comparative genome analysis insights into family S53 peptidase evolution in fungal entomopathogens.</title>
        <authorList>
            <person name="Lin R."/>
            <person name="Zhang X."/>
            <person name="Xin B."/>
            <person name="Zou M."/>
            <person name="Gao Y."/>
            <person name="Qin F."/>
            <person name="Hu Q."/>
            <person name="Xie B."/>
            <person name="Cheng X."/>
        </authorList>
    </citation>
    <scope>NUCLEOTIDE SEQUENCE [LARGE SCALE GENOMIC DNA]</scope>
    <source>
        <strain evidence="2 3">IJ1G</strain>
    </source>
</reference>
<name>A0A545UNX8_9HYPO</name>
<dbReference type="OrthoDB" id="5397087at2759"/>
<protein>
    <submittedName>
        <fullName evidence="2">Uncharacterized protein</fullName>
    </submittedName>
</protein>
<proteinExistence type="predicted"/>
<feature type="region of interest" description="Disordered" evidence="1">
    <location>
        <begin position="1"/>
        <end position="29"/>
    </location>
</feature>
<keyword evidence="3" id="KW-1185">Reference proteome</keyword>
<accession>A0A545UNX8</accession>
<feature type="compositionally biased region" description="Acidic residues" evidence="1">
    <location>
        <begin position="92"/>
        <end position="102"/>
    </location>
</feature>
<organism evidence="2 3">
    <name type="scientific">Cordyceps javanica</name>
    <dbReference type="NCBI Taxonomy" id="43265"/>
    <lineage>
        <taxon>Eukaryota</taxon>
        <taxon>Fungi</taxon>
        <taxon>Dikarya</taxon>
        <taxon>Ascomycota</taxon>
        <taxon>Pezizomycotina</taxon>
        <taxon>Sordariomycetes</taxon>
        <taxon>Hypocreomycetidae</taxon>
        <taxon>Hypocreales</taxon>
        <taxon>Cordycipitaceae</taxon>
        <taxon>Cordyceps</taxon>
    </lineage>
</organism>
<sequence length="157" mass="18014">MADATTHLDPASRKRRLAHEAGGQEDELEIQSRKSQMTLHMENQERAFVAASRRTDRSLEARYQSALMASEVHKKRTGKNFRLTHQIVHDEEMYEEEEDEGMPECWPRSQDGSRSRALSQTDAYIAALIARKAGMPNFFEHSHALFAPPTSQQRRFG</sequence>
<dbReference type="Proteomes" id="UP000315783">
    <property type="component" value="Unassembled WGS sequence"/>
</dbReference>
<comment type="caution">
    <text evidence="2">The sequence shown here is derived from an EMBL/GenBank/DDBJ whole genome shotgun (WGS) entry which is preliminary data.</text>
</comment>
<dbReference type="STRING" id="43265.A0A545UNX8"/>
<evidence type="ECO:0000256" key="1">
    <source>
        <dbReference type="SAM" id="MobiDB-lite"/>
    </source>
</evidence>
<feature type="region of interest" description="Disordered" evidence="1">
    <location>
        <begin position="92"/>
        <end position="114"/>
    </location>
</feature>
<evidence type="ECO:0000313" key="2">
    <source>
        <dbReference type="EMBL" id="TQV91172.1"/>
    </source>
</evidence>
<dbReference type="EMBL" id="SPUK01000020">
    <property type="protein sequence ID" value="TQV91172.1"/>
    <property type="molecule type" value="Genomic_DNA"/>
</dbReference>